<dbReference type="PANTHER" id="PTHR44068:SF1">
    <property type="entry name" value="HYPOTHETICAL LOC100005854"/>
    <property type="match status" value="1"/>
</dbReference>
<dbReference type="EMBL" id="LN679102">
    <property type="protein sequence ID" value="CEL57908.1"/>
    <property type="molecule type" value="Genomic_DNA"/>
</dbReference>
<evidence type="ECO:0000256" key="9">
    <source>
        <dbReference type="SAM" id="MobiDB-lite"/>
    </source>
</evidence>
<dbReference type="GO" id="GO:0006696">
    <property type="term" value="P:ergosterol biosynthetic process"/>
    <property type="evidence" value="ECO:0007669"/>
    <property type="project" value="TreeGrafter"/>
</dbReference>
<evidence type="ECO:0000256" key="4">
    <source>
        <dbReference type="ARBA" id="ARBA00022806"/>
    </source>
</evidence>
<dbReference type="InterPro" id="IPR000629">
    <property type="entry name" value="RNA-helicase_DEAD-box_CS"/>
</dbReference>
<evidence type="ECO:0000256" key="7">
    <source>
        <dbReference type="PROSITE-ProRule" id="PRU00552"/>
    </source>
</evidence>
<dbReference type="InterPro" id="IPR014001">
    <property type="entry name" value="Helicase_ATP-bd"/>
</dbReference>
<evidence type="ECO:0000259" key="11">
    <source>
        <dbReference type="PROSITE" id="PS51194"/>
    </source>
</evidence>
<keyword evidence="8" id="KW-0949">S-adenosyl-L-methionine</keyword>
<dbReference type="STRING" id="1108050.A0A0B7FNV0"/>
<evidence type="ECO:0000313" key="15">
    <source>
        <dbReference type="Proteomes" id="UP000059188"/>
    </source>
</evidence>
<organism evidence="14 15">
    <name type="scientific">Thanatephorus cucumeris (strain AG1-IB / isolate 7/3/14)</name>
    <name type="common">Lettuce bottom rot fungus</name>
    <name type="synonym">Rhizoctonia solani</name>
    <dbReference type="NCBI Taxonomy" id="1108050"/>
    <lineage>
        <taxon>Eukaryota</taxon>
        <taxon>Fungi</taxon>
        <taxon>Dikarya</taxon>
        <taxon>Basidiomycota</taxon>
        <taxon>Agaricomycotina</taxon>
        <taxon>Agaricomycetes</taxon>
        <taxon>Cantharellales</taxon>
        <taxon>Ceratobasidiaceae</taxon>
        <taxon>Rhizoctonia</taxon>
        <taxon>Rhizoctonia solani AG-1</taxon>
    </lineage>
</organism>
<dbReference type="InterPro" id="IPR027417">
    <property type="entry name" value="P-loop_NTPase"/>
</dbReference>
<dbReference type="Proteomes" id="UP000059188">
    <property type="component" value="Unassembled WGS sequence"/>
</dbReference>
<dbReference type="InterPro" id="IPR013705">
    <property type="entry name" value="Sterol_MeTrfase_C"/>
</dbReference>
<dbReference type="InterPro" id="IPR050447">
    <property type="entry name" value="Erg6_SMT_methyltransf"/>
</dbReference>
<proteinExistence type="inferred from homology"/>
<dbReference type="InterPro" id="IPR001650">
    <property type="entry name" value="Helicase_C-like"/>
</dbReference>
<protein>
    <submittedName>
        <fullName evidence="14">Uncharacterized protein</fullName>
    </submittedName>
</protein>
<keyword evidence="8" id="KW-0489">Methyltransferase</keyword>
<evidence type="ECO:0000256" key="2">
    <source>
        <dbReference type="ARBA" id="ARBA00022741"/>
    </source>
</evidence>
<dbReference type="FunFam" id="3.40.50.150:FF:000232">
    <property type="entry name" value="Sterol 24-C-methyltransferase erg6"/>
    <property type="match status" value="1"/>
</dbReference>
<dbReference type="Pfam" id="PF08498">
    <property type="entry name" value="Sterol_MT_C"/>
    <property type="match status" value="1"/>
</dbReference>
<feature type="region of interest" description="Disordered" evidence="9">
    <location>
        <begin position="624"/>
        <end position="651"/>
    </location>
</feature>
<dbReference type="PROSITE" id="PS51685">
    <property type="entry name" value="SAM_MT_ERG6_SMT"/>
    <property type="match status" value="1"/>
</dbReference>
<feature type="domain" description="Helicase ATP-binding" evidence="10">
    <location>
        <begin position="166"/>
        <end position="384"/>
    </location>
</feature>
<comment type="similarity">
    <text evidence="6 8">Belongs to the class I-like SAM-binding methyltransferase superfamily. Erg6/SMT family.</text>
</comment>
<feature type="region of interest" description="Disordered" evidence="9">
    <location>
        <begin position="1"/>
        <end position="55"/>
    </location>
</feature>
<dbReference type="GO" id="GO:0003838">
    <property type="term" value="F:sterol 24-C-methyltransferase activity"/>
    <property type="evidence" value="ECO:0007669"/>
    <property type="project" value="TreeGrafter"/>
</dbReference>
<evidence type="ECO:0000259" key="13">
    <source>
        <dbReference type="PROSITE" id="PS51685"/>
    </source>
</evidence>
<dbReference type="Gene3D" id="3.40.50.150">
    <property type="entry name" value="Vaccinia Virus protein VP39"/>
    <property type="match status" value="1"/>
</dbReference>
<dbReference type="InterPro" id="IPR030384">
    <property type="entry name" value="MeTrfase_SMT"/>
</dbReference>
<dbReference type="PROSITE" id="PS51194">
    <property type="entry name" value="HELICASE_CTER"/>
    <property type="match status" value="1"/>
</dbReference>
<dbReference type="InterPro" id="IPR029063">
    <property type="entry name" value="SAM-dependent_MTases_sf"/>
</dbReference>
<dbReference type="Gene3D" id="3.40.50.300">
    <property type="entry name" value="P-loop containing nucleotide triphosphate hydrolases"/>
    <property type="match status" value="2"/>
</dbReference>
<dbReference type="SMART" id="SM00487">
    <property type="entry name" value="DEXDc"/>
    <property type="match status" value="1"/>
</dbReference>
<accession>A0A0B7FNV0</accession>
<dbReference type="CDD" id="cd02440">
    <property type="entry name" value="AdoMet_MTases"/>
    <property type="match status" value="1"/>
</dbReference>
<dbReference type="InterPro" id="IPR014014">
    <property type="entry name" value="RNA_helicase_DEAD_Q_motif"/>
</dbReference>
<dbReference type="PROSITE" id="PS00039">
    <property type="entry name" value="DEAD_ATP_HELICASE"/>
    <property type="match status" value="1"/>
</dbReference>
<evidence type="ECO:0000313" key="14">
    <source>
        <dbReference type="EMBL" id="CEL57908.1"/>
    </source>
</evidence>
<feature type="compositionally biased region" description="Basic residues" evidence="9">
    <location>
        <begin position="14"/>
        <end position="30"/>
    </location>
</feature>
<feature type="compositionally biased region" description="Polar residues" evidence="9">
    <location>
        <begin position="625"/>
        <end position="649"/>
    </location>
</feature>
<dbReference type="PROSITE" id="PS51192">
    <property type="entry name" value="HELICASE_ATP_BIND_1"/>
    <property type="match status" value="1"/>
</dbReference>
<dbReference type="GO" id="GO:0005524">
    <property type="term" value="F:ATP binding"/>
    <property type="evidence" value="ECO:0007669"/>
    <property type="project" value="UniProtKB-KW"/>
</dbReference>
<keyword evidence="5" id="KW-0067">ATP-binding</keyword>
<evidence type="ECO:0000256" key="8">
    <source>
        <dbReference type="PROSITE-ProRule" id="PRU01022"/>
    </source>
</evidence>
<dbReference type="GO" id="GO:0003724">
    <property type="term" value="F:RNA helicase activity"/>
    <property type="evidence" value="ECO:0007669"/>
    <property type="project" value="InterPro"/>
</dbReference>
<evidence type="ECO:0000256" key="5">
    <source>
        <dbReference type="ARBA" id="ARBA00022840"/>
    </source>
</evidence>
<evidence type="ECO:0000256" key="6">
    <source>
        <dbReference type="ARBA" id="ARBA00038188"/>
    </source>
</evidence>
<feature type="domain" description="Helicase C-terminal" evidence="11">
    <location>
        <begin position="435"/>
        <end position="580"/>
    </location>
</feature>
<dbReference type="SUPFAM" id="SSF52540">
    <property type="entry name" value="P-loop containing nucleoside triphosphate hydrolases"/>
    <property type="match status" value="1"/>
</dbReference>
<dbReference type="OrthoDB" id="4310724at2759"/>
<feature type="short sequence motif" description="Q motif" evidence="7">
    <location>
        <begin position="135"/>
        <end position="163"/>
    </location>
</feature>
<name>A0A0B7FNV0_THACB</name>
<feature type="domain" description="SAM-dependent methyltransferase Erg6/SMT-type" evidence="13">
    <location>
        <begin position="741"/>
        <end position="1038"/>
    </location>
</feature>
<dbReference type="InterPro" id="IPR025714">
    <property type="entry name" value="Methyltranfer_dom"/>
</dbReference>
<dbReference type="GO" id="GO:0003676">
    <property type="term" value="F:nucleic acid binding"/>
    <property type="evidence" value="ECO:0007669"/>
    <property type="project" value="InterPro"/>
</dbReference>
<dbReference type="Pfam" id="PF00271">
    <property type="entry name" value="Helicase_C"/>
    <property type="match status" value="1"/>
</dbReference>
<evidence type="ECO:0000256" key="3">
    <source>
        <dbReference type="ARBA" id="ARBA00022801"/>
    </source>
</evidence>
<feature type="domain" description="DEAD-box RNA helicase Q" evidence="12">
    <location>
        <begin position="135"/>
        <end position="163"/>
    </location>
</feature>
<reference evidence="14 15" key="1">
    <citation type="submission" date="2014-11" db="EMBL/GenBank/DDBJ databases">
        <authorList>
            <person name="Wibberg Daniel"/>
        </authorList>
    </citation>
    <scope>NUCLEOTIDE SEQUENCE [LARGE SCALE GENOMIC DNA]</scope>
    <source>
        <strain evidence="14">Rhizoctonia solani AG1-IB 7/3/14</strain>
    </source>
</reference>
<keyword evidence="1 8" id="KW-0808">Transferase</keyword>
<dbReference type="GO" id="GO:0032259">
    <property type="term" value="P:methylation"/>
    <property type="evidence" value="ECO:0007669"/>
    <property type="project" value="UniProtKB-KW"/>
</dbReference>
<dbReference type="GO" id="GO:0016787">
    <property type="term" value="F:hydrolase activity"/>
    <property type="evidence" value="ECO:0007669"/>
    <property type="project" value="UniProtKB-KW"/>
</dbReference>
<dbReference type="CDD" id="cd17946">
    <property type="entry name" value="DEADc_DDX24"/>
    <property type="match status" value="1"/>
</dbReference>
<dbReference type="Pfam" id="PF13847">
    <property type="entry name" value="Methyltransf_31"/>
    <property type="match status" value="1"/>
</dbReference>
<gene>
    <name evidence="14" type="primary">erg6</name>
    <name evidence="14" type="ORF">RSOLAG1IB_02652</name>
</gene>
<keyword evidence="15" id="KW-1185">Reference proteome</keyword>
<keyword evidence="4" id="KW-0347">Helicase</keyword>
<evidence type="ECO:0000256" key="1">
    <source>
        <dbReference type="ARBA" id="ARBA00022679"/>
    </source>
</evidence>
<dbReference type="SUPFAM" id="SSF53335">
    <property type="entry name" value="S-adenosyl-L-methionine-dependent methyltransferases"/>
    <property type="match status" value="1"/>
</dbReference>
<keyword evidence="2" id="KW-0547">Nucleotide-binding</keyword>
<dbReference type="Pfam" id="PF00270">
    <property type="entry name" value="DEAD"/>
    <property type="match status" value="1"/>
</dbReference>
<dbReference type="AlphaFoldDB" id="A0A0B7FNV0"/>
<dbReference type="PROSITE" id="PS51195">
    <property type="entry name" value="Q_MOTIF"/>
    <property type="match status" value="1"/>
</dbReference>
<keyword evidence="3" id="KW-0378">Hydrolase</keyword>
<dbReference type="GO" id="GO:0005783">
    <property type="term" value="C:endoplasmic reticulum"/>
    <property type="evidence" value="ECO:0007669"/>
    <property type="project" value="TreeGrafter"/>
</dbReference>
<dbReference type="CDD" id="cd18787">
    <property type="entry name" value="SF2_C_DEAD"/>
    <property type="match status" value="1"/>
</dbReference>
<evidence type="ECO:0000259" key="10">
    <source>
        <dbReference type="PROSITE" id="PS51192"/>
    </source>
</evidence>
<dbReference type="PANTHER" id="PTHR44068">
    <property type="entry name" value="ZGC:194242"/>
    <property type="match status" value="1"/>
</dbReference>
<evidence type="ECO:0000259" key="12">
    <source>
        <dbReference type="PROSITE" id="PS51195"/>
    </source>
</evidence>
<dbReference type="SMART" id="SM00490">
    <property type="entry name" value="HELICc"/>
    <property type="match status" value="1"/>
</dbReference>
<sequence length="1039" mass="116195">MEAVSLPSKVTLRMLKRKHKATTSVSRKRSKPDSEHEVVSDSGSESEDDGLAWRPVSRPAGAMLGGGLDEDGGLLTIEEIDDVDVEYINTEVGGRIAKLKKRERGPSNKRISESKEPTKTIIDSINMTFDQSLLPEWASMSLHPIISHSLLALSFTNPTPIQKAALPIAQQGRDIVGVAETGSGKTLAYSLPILQYILSSPTPRSSRTLAALVLAPTRELALQVCEHLKKVVGATASSSKGKAPFVSVAAIVGGLSVQKQRRMIERGVDIVVATPGRLWDVLGEDNILARQIRSVRFLVLDEADRMVEAGHFQELDNIVKLTVRRKETDEQDEMADDPVFAEATAAAVDSVPTNDQMQTFVFSATMSKELQTNLARRSGKRKNKDQKSSTLDDLLMKLDFRDPTPAIVDLSPEYGKVSTLTESRIECVSGDKDFYLYYFLLRYPGRSLVFVSSIDGIRRLTPIMEQLQLKVFPLHSQLQQRQRLKNLDRFKSIPSAVLIATDVAARGLDIPSVDHVIHYQLPRTADAYVHRNGRTARALREGFSLLLVAPNERGIMKGLMDSLKRTEPIAELPIEHDILDRLKQRVQLARQIDAAQHKVKKDNHEQNWLKETADALEIELDSDMEQSAQREITSSQEELGQGAETQVGTERTAFRATGRKGDFPPSWFPTPFHHHLPYLVLFFYFNHLTSTAMANTEVLDDGRVKSRVANYTAFWDNDSAKDGDAHKDNRLENYKDVINGYYDGATELYEYGWAQSFHFSRFYKGEAFLQSLARHEHYLASMMNLKPGMRVLDVGCGVGGPAREIARFADVNITGLNNNDFQIGRARKYTEQAGLSAQLQFVKGDFMKLSEQFGENSFDAVYAIEATVHAPTWEGVYGEIKKVLKPGGIFGVYEWCMTDAWDPSNPEHKDIAHGIEVGDGIPEMRTIKQAREALKTVGFEILHEEDLADRPDPIPWYYPLEGDIWKAQTAWDYITVWRMSWSGKIVTQTTVRFLEALGLVPKGTFDVGEALKTAADALVRGGQQKLFTPMYLVVSRKPE</sequence>
<dbReference type="InterPro" id="IPR011545">
    <property type="entry name" value="DEAD/DEAH_box_helicase_dom"/>
</dbReference>